<feature type="signal peptide" evidence="1">
    <location>
        <begin position="1"/>
        <end position="33"/>
    </location>
</feature>
<organism evidence="2">
    <name type="scientific">Thiomonas intermedia (strain K12)</name>
    <name type="common">Thiobacillus intermedius</name>
    <dbReference type="NCBI Taxonomy" id="75379"/>
    <lineage>
        <taxon>Bacteria</taxon>
        <taxon>Pseudomonadati</taxon>
        <taxon>Pseudomonadota</taxon>
        <taxon>Betaproteobacteria</taxon>
        <taxon>Burkholderiales</taxon>
        <taxon>Thiomonas</taxon>
    </lineage>
</organism>
<dbReference type="HOGENOM" id="CLU_127515_1_1_4"/>
<dbReference type="PANTHER" id="PTHR37691:SF1">
    <property type="entry name" value="BLR3518 PROTEIN"/>
    <property type="match status" value="1"/>
</dbReference>
<keyword evidence="1" id="KW-0732">Signal</keyword>
<protein>
    <submittedName>
        <fullName evidence="2">Uncharacterized protein</fullName>
    </submittedName>
</protein>
<dbReference type="BioCyc" id="TINT75379:TINT_RS00825-MONOMER"/>
<evidence type="ECO:0000256" key="1">
    <source>
        <dbReference type="SAM" id="SignalP"/>
    </source>
</evidence>
<dbReference type="Gene3D" id="3.40.1260.10">
    <property type="entry name" value="DsrEFH-like"/>
    <property type="match status" value="1"/>
</dbReference>
<dbReference type="eggNOG" id="COG1416">
    <property type="taxonomic scope" value="Bacteria"/>
</dbReference>
<sequence>MIHTPLHRQLMRPARHLTLAFALLGAGLMQAQAANPSMLNDFKFDAPTYIHKLPFAKYDVVLQVSEDEPARWDLVLNNAQNILDAVGQENARVVVVAYGPGLKMLFKNSPEAKRISSLNDEGIEFDACHNTMEGMAKKLGHLPVLVPQAVIVPAGVLRIMQLEHAGFEYIKP</sequence>
<feature type="chain" id="PRO_5003079997" evidence="1">
    <location>
        <begin position="34"/>
        <end position="172"/>
    </location>
</feature>
<evidence type="ECO:0000313" key="2">
    <source>
        <dbReference type="EMBL" id="ADG29577.1"/>
    </source>
</evidence>
<name>D5X3K1_THIK1</name>
<dbReference type="KEGG" id="tin:Tint_0164"/>
<proteinExistence type="predicted"/>
<gene>
    <name evidence="2" type="ordered locus">Tint_0164</name>
</gene>
<reference evidence="2" key="1">
    <citation type="submission" date="2010-04" db="EMBL/GenBank/DDBJ databases">
        <title>Complete sequence of Thiomonas intermedia K12.</title>
        <authorList>
            <consortium name="US DOE Joint Genome Institute"/>
            <person name="Lucas S."/>
            <person name="Copeland A."/>
            <person name="Lapidus A."/>
            <person name="Cheng J.-F."/>
            <person name="Bruce D."/>
            <person name="Goodwin L."/>
            <person name="Pitluck S."/>
            <person name="Davenport K."/>
            <person name="Detter J.C."/>
            <person name="Han C."/>
            <person name="Tapia R."/>
            <person name="Land M."/>
            <person name="Hauser L."/>
            <person name="Kyrpides N."/>
            <person name="Ovchinnikova G."/>
            <person name="Kerfeld C.A."/>
            <person name="Cannon G.C."/>
            <person name="Heinhorst S."/>
            <person name="Woyke T."/>
        </authorList>
    </citation>
    <scope>NUCLEOTIDE SEQUENCE [LARGE SCALE GENOMIC DNA]</scope>
    <source>
        <strain evidence="2">K12</strain>
    </source>
</reference>
<dbReference type="AlphaFoldDB" id="D5X3K1"/>
<dbReference type="SUPFAM" id="SSF75169">
    <property type="entry name" value="DsrEFH-like"/>
    <property type="match status" value="1"/>
</dbReference>
<dbReference type="InterPro" id="IPR027396">
    <property type="entry name" value="DsrEFH-like"/>
</dbReference>
<dbReference type="PANTHER" id="PTHR37691">
    <property type="entry name" value="BLR3518 PROTEIN"/>
    <property type="match status" value="1"/>
</dbReference>
<dbReference type="STRING" id="75379.Tint_0164"/>
<dbReference type="EMBL" id="CP002021">
    <property type="protein sequence ID" value="ADG29577.1"/>
    <property type="molecule type" value="Genomic_DNA"/>
</dbReference>
<accession>D5X3K1</accession>